<proteinExistence type="predicted"/>
<organism evidence="1 2">
    <name type="scientific">Bauhinia variegata</name>
    <name type="common">Purple orchid tree</name>
    <name type="synonym">Phanera variegata</name>
    <dbReference type="NCBI Taxonomy" id="167791"/>
    <lineage>
        <taxon>Eukaryota</taxon>
        <taxon>Viridiplantae</taxon>
        <taxon>Streptophyta</taxon>
        <taxon>Embryophyta</taxon>
        <taxon>Tracheophyta</taxon>
        <taxon>Spermatophyta</taxon>
        <taxon>Magnoliopsida</taxon>
        <taxon>eudicotyledons</taxon>
        <taxon>Gunneridae</taxon>
        <taxon>Pentapetalae</taxon>
        <taxon>rosids</taxon>
        <taxon>fabids</taxon>
        <taxon>Fabales</taxon>
        <taxon>Fabaceae</taxon>
        <taxon>Cercidoideae</taxon>
        <taxon>Cercideae</taxon>
        <taxon>Bauhiniinae</taxon>
        <taxon>Bauhinia</taxon>
    </lineage>
</organism>
<reference evidence="1 2" key="1">
    <citation type="journal article" date="2022" name="DNA Res.">
        <title>Chromosomal-level genome assembly of the orchid tree Bauhinia variegata (Leguminosae; Cercidoideae) supports the allotetraploid origin hypothesis of Bauhinia.</title>
        <authorList>
            <person name="Zhong Y."/>
            <person name="Chen Y."/>
            <person name="Zheng D."/>
            <person name="Pang J."/>
            <person name="Liu Y."/>
            <person name="Luo S."/>
            <person name="Meng S."/>
            <person name="Qian L."/>
            <person name="Wei D."/>
            <person name="Dai S."/>
            <person name="Zhou R."/>
        </authorList>
    </citation>
    <scope>NUCLEOTIDE SEQUENCE [LARGE SCALE GENOMIC DNA]</scope>
    <source>
        <strain evidence="1">BV-YZ2020</strain>
    </source>
</reference>
<sequence>MGENLSPPDNLLPGEREALRGFGEACFRPFGDGCLYLDGTTIAGSLDTFRFSSRAAAKLGTTHFDGTGDADLFAFPAGDGSLSTAVTFFFPEDTDLLAVAGDENLLGLSETLISSEFPTLSAGRLSRGARGCFDLTFSTFCSTFDSLLSLRAWSIFLLDR</sequence>
<keyword evidence="2" id="KW-1185">Reference proteome</keyword>
<dbReference type="Proteomes" id="UP000828941">
    <property type="component" value="Chromosome 6"/>
</dbReference>
<gene>
    <name evidence="1" type="ORF">L6164_014417</name>
</gene>
<protein>
    <submittedName>
        <fullName evidence="1">Uncharacterized protein</fullName>
    </submittedName>
</protein>
<accession>A0ACB9NIF9</accession>
<name>A0ACB9NIF9_BAUVA</name>
<comment type="caution">
    <text evidence="1">The sequence shown here is derived from an EMBL/GenBank/DDBJ whole genome shotgun (WGS) entry which is preliminary data.</text>
</comment>
<evidence type="ECO:0000313" key="1">
    <source>
        <dbReference type="EMBL" id="KAI4335808.1"/>
    </source>
</evidence>
<dbReference type="EMBL" id="CM039431">
    <property type="protein sequence ID" value="KAI4335808.1"/>
    <property type="molecule type" value="Genomic_DNA"/>
</dbReference>
<evidence type="ECO:0000313" key="2">
    <source>
        <dbReference type="Proteomes" id="UP000828941"/>
    </source>
</evidence>